<name>A0ABW9G5I7_9GAMM</name>
<dbReference type="PROSITE" id="PS50991">
    <property type="entry name" value="PYR_CT"/>
    <property type="match status" value="1"/>
</dbReference>
<dbReference type="Proteomes" id="UP001629953">
    <property type="component" value="Unassembled WGS sequence"/>
</dbReference>
<dbReference type="Pfam" id="PF00682">
    <property type="entry name" value="HMGL-like"/>
    <property type="match status" value="1"/>
</dbReference>
<dbReference type="InterPro" id="IPR000891">
    <property type="entry name" value="PYR_CT"/>
</dbReference>
<dbReference type="Gene3D" id="3.20.20.70">
    <property type="entry name" value="Aldolase class I"/>
    <property type="match status" value="1"/>
</dbReference>
<accession>A0ABW9G5I7</accession>
<dbReference type="PANTHER" id="PTHR10277">
    <property type="entry name" value="HOMOCITRATE SYNTHASE-RELATED"/>
    <property type="match status" value="1"/>
</dbReference>
<dbReference type="EMBL" id="JBEQCT010000002">
    <property type="protein sequence ID" value="MFM2484523.1"/>
    <property type="molecule type" value="Genomic_DNA"/>
</dbReference>
<keyword evidence="1" id="KW-0464">Manganese</keyword>
<dbReference type="CDD" id="cd07944">
    <property type="entry name" value="DRE_TIM_HOA_like"/>
    <property type="match status" value="1"/>
</dbReference>
<keyword evidence="4" id="KW-1185">Reference proteome</keyword>
<dbReference type="SUPFAM" id="SSF51569">
    <property type="entry name" value="Aldolase"/>
    <property type="match status" value="1"/>
</dbReference>
<gene>
    <name evidence="3" type="ORF">ABUE30_05485</name>
</gene>
<evidence type="ECO:0000259" key="2">
    <source>
        <dbReference type="PROSITE" id="PS50991"/>
    </source>
</evidence>
<reference evidence="3 4" key="1">
    <citation type="journal article" date="2013" name="Int. J. Syst. Evol. Microbiol.">
        <title>Celerinatantimonas yamalensis sp. nov., a cold-adapted diazotrophic bacterium from a cold permafrost brine.</title>
        <authorList>
            <person name="Shcherbakova V."/>
            <person name="Chuvilskaya N."/>
            <person name="Rivkina E."/>
            <person name="Demidov N."/>
            <person name="Uchaeva V."/>
            <person name="Suetin S."/>
            <person name="Suzina N."/>
            <person name="Gilichinsky D."/>
        </authorList>
    </citation>
    <scope>NUCLEOTIDE SEQUENCE [LARGE SCALE GENOMIC DNA]</scope>
    <source>
        <strain evidence="3 4">C7</strain>
    </source>
</reference>
<dbReference type="PANTHER" id="PTHR10277:SF9">
    <property type="entry name" value="2-ISOPROPYLMALATE SYNTHASE 1, CHLOROPLASTIC-RELATED"/>
    <property type="match status" value="1"/>
</dbReference>
<dbReference type="InterPro" id="IPR050073">
    <property type="entry name" value="2-IPM_HCS-like"/>
</dbReference>
<proteinExistence type="predicted"/>
<dbReference type="RefSeq" id="WP_408622707.1">
    <property type="nucleotide sequence ID" value="NZ_JBEQCT010000002.1"/>
</dbReference>
<organism evidence="3 4">
    <name type="scientific">Celerinatantimonas yamalensis</name>
    <dbReference type="NCBI Taxonomy" id="559956"/>
    <lineage>
        <taxon>Bacteria</taxon>
        <taxon>Pseudomonadati</taxon>
        <taxon>Pseudomonadota</taxon>
        <taxon>Gammaproteobacteria</taxon>
        <taxon>Celerinatantimonadaceae</taxon>
        <taxon>Celerinatantimonas</taxon>
    </lineage>
</organism>
<evidence type="ECO:0000256" key="1">
    <source>
        <dbReference type="ARBA" id="ARBA00023211"/>
    </source>
</evidence>
<protein>
    <submittedName>
        <fullName evidence="3">Aldolase catalytic domain-containing protein</fullName>
    </submittedName>
</protein>
<dbReference type="InterPro" id="IPR013785">
    <property type="entry name" value="Aldolase_TIM"/>
</dbReference>
<evidence type="ECO:0000313" key="3">
    <source>
        <dbReference type="EMBL" id="MFM2484523.1"/>
    </source>
</evidence>
<evidence type="ECO:0000313" key="4">
    <source>
        <dbReference type="Proteomes" id="UP001629953"/>
    </source>
</evidence>
<feature type="domain" description="Pyruvate carboxyltransferase" evidence="2">
    <location>
        <begin position="6"/>
        <end position="264"/>
    </location>
</feature>
<comment type="caution">
    <text evidence="3">The sequence shown here is derived from an EMBL/GenBank/DDBJ whole genome shotgun (WGS) entry which is preliminary data.</text>
</comment>
<sequence>MVKNKVIHLDCTLRDGGYYNDWDFSIALVSEYLQAMAALQVDFVEIGLRSLKNEGFKGGFAFSTDSFLSSLPIPTELSDKIAVMINGAELINNQKETLSKLFGPKLQSPVSLVRIACHVHEFEACLSAANWLKEQGYLVGFNLMQVADRSYEQMTSLARKANNYPIDVLYFADSMGSLSPKDMSSIIQAFQAGWKGALGIHTHDNMGQAVANTLQAIRNGVIWVDSTVTGMGRGPGNAQTEYLAMALAPYRPFNGNPTKLFELIHKRFKSLQVQYGWGTNPYYYMAGQFGIHPTYIQEMLQDSRYSDEDIIAVIEYLKVEGGKKFSLNTLEAARHFYSGEPRGTWSPKTIIKGRDVLIVGTGPGVVKYCSAIEAFIEQYHPYVIALNTQKALREELINARAACHPVRLLADCQEHLTLQQPLITPASMLPEEIKQALSVKKLLDFGVSINNTGFEFFDNYAQLPTSLVMAYSLAIATCGQAKRIFLVGFDGYPDGDPRNNESESIVKEYLSSNCPLELISLTPTRYHMKKQSLFGMQK</sequence>